<evidence type="ECO:0000259" key="2">
    <source>
        <dbReference type="PROSITE" id="PS50943"/>
    </source>
</evidence>
<keyword evidence="4" id="KW-1185">Reference proteome</keyword>
<name>A0A2U8UKD4_9CAUD</name>
<sequence length="128" mass="13877">MTADAHHGEHVFPTWTLGDRIRKTRAVSGLDQRGFADALGVKPGSLAGWETDRQRPRDVVALAKRIEMITRVPAEWVLGLRDGPDEGDSSPLTGSNRRPLAYKVGSQPGATVSTLPLHRVDTDRADAA</sequence>
<feature type="region of interest" description="Disordered" evidence="1">
    <location>
        <begin position="79"/>
        <end position="128"/>
    </location>
</feature>
<dbReference type="CDD" id="cd00093">
    <property type="entry name" value="HTH_XRE"/>
    <property type="match status" value="1"/>
</dbReference>
<feature type="domain" description="HTH cro/C1-type" evidence="2">
    <location>
        <begin position="21"/>
        <end position="77"/>
    </location>
</feature>
<evidence type="ECO:0000256" key="1">
    <source>
        <dbReference type="SAM" id="MobiDB-lite"/>
    </source>
</evidence>
<dbReference type="Proteomes" id="UP000246984">
    <property type="component" value="Segment"/>
</dbReference>
<reference evidence="4" key="1">
    <citation type="submission" date="2018-03" db="EMBL/GenBank/DDBJ databases">
        <authorList>
            <person name="Keele B.F."/>
        </authorList>
    </citation>
    <scope>NUCLEOTIDE SEQUENCE [LARGE SCALE GENOMIC DNA]</scope>
</reference>
<gene>
    <name evidence="3" type="primary">39</name>
    <name evidence="3" type="ORF">PBI_PETRA_39</name>
</gene>
<dbReference type="RefSeq" id="YP_010095433.1">
    <property type="nucleotide sequence ID" value="NC_055745.1"/>
</dbReference>
<dbReference type="GO" id="GO:0003677">
    <property type="term" value="F:DNA binding"/>
    <property type="evidence" value="ECO:0007669"/>
    <property type="project" value="InterPro"/>
</dbReference>
<feature type="compositionally biased region" description="Basic and acidic residues" evidence="1">
    <location>
        <begin position="118"/>
        <end position="128"/>
    </location>
</feature>
<proteinExistence type="predicted"/>
<accession>A0A2U8UKD4</accession>
<dbReference type="InterPro" id="IPR010982">
    <property type="entry name" value="Lambda_DNA-bd_dom_sf"/>
</dbReference>
<dbReference type="SUPFAM" id="SSF47413">
    <property type="entry name" value="lambda repressor-like DNA-binding domains"/>
    <property type="match status" value="1"/>
</dbReference>
<dbReference type="EMBL" id="MH153808">
    <property type="protein sequence ID" value="AWN04152.1"/>
    <property type="molecule type" value="Genomic_DNA"/>
</dbReference>
<dbReference type="GeneID" id="65113068"/>
<evidence type="ECO:0000313" key="4">
    <source>
        <dbReference type="Proteomes" id="UP000246984"/>
    </source>
</evidence>
<dbReference type="KEGG" id="vg:65113068"/>
<dbReference type="Gene3D" id="1.10.260.40">
    <property type="entry name" value="lambda repressor-like DNA-binding domains"/>
    <property type="match status" value="1"/>
</dbReference>
<dbReference type="PROSITE" id="PS50943">
    <property type="entry name" value="HTH_CROC1"/>
    <property type="match status" value="1"/>
</dbReference>
<evidence type="ECO:0000313" key="3">
    <source>
        <dbReference type="EMBL" id="AWN04152.1"/>
    </source>
</evidence>
<protein>
    <submittedName>
        <fullName evidence="3">Immunity repressor</fullName>
    </submittedName>
</protein>
<dbReference type="Pfam" id="PF13560">
    <property type="entry name" value="HTH_31"/>
    <property type="match status" value="1"/>
</dbReference>
<dbReference type="InterPro" id="IPR001387">
    <property type="entry name" value="Cro/C1-type_HTH"/>
</dbReference>
<organism evidence="3 4">
    <name type="scientific">Gordonia phage Petra</name>
    <dbReference type="NCBI Taxonomy" id="2182347"/>
    <lineage>
        <taxon>Viruses</taxon>
        <taxon>Duplodnaviria</taxon>
        <taxon>Heunggongvirae</taxon>
        <taxon>Uroviricota</taxon>
        <taxon>Caudoviricetes</taxon>
        <taxon>Jujuvirus</taxon>
        <taxon>Jujuvirus petra</taxon>
    </lineage>
</organism>